<evidence type="ECO:0000313" key="2">
    <source>
        <dbReference type="EMBL" id="KIM35185.1"/>
    </source>
</evidence>
<keyword evidence="1" id="KW-0472">Membrane</keyword>
<feature type="transmembrane region" description="Helical" evidence="1">
    <location>
        <begin position="162"/>
        <end position="185"/>
    </location>
</feature>
<keyword evidence="3" id="KW-1185">Reference proteome</keyword>
<feature type="transmembrane region" description="Helical" evidence="1">
    <location>
        <begin position="77"/>
        <end position="98"/>
    </location>
</feature>
<reference evidence="2 3" key="1">
    <citation type="submission" date="2014-04" db="EMBL/GenBank/DDBJ databases">
        <authorList>
            <consortium name="DOE Joint Genome Institute"/>
            <person name="Kuo A."/>
            <person name="Gay G."/>
            <person name="Dore J."/>
            <person name="Kohler A."/>
            <person name="Nagy L.G."/>
            <person name="Floudas D."/>
            <person name="Copeland A."/>
            <person name="Barry K.W."/>
            <person name="Cichocki N."/>
            <person name="Veneault-Fourrey C."/>
            <person name="LaButti K."/>
            <person name="Lindquist E.A."/>
            <person name="Lipzen A."/>
            <person name="Lundell T."/>
            <person name="Morin E."/>
            <person name="Murat C."/>
            <person name="Sun H."/>
            <person name="Tunlid A."/>
            <person name="Henrissat B."/>
            <person name="Grigoriev I.V."/>
            <person name="Hibbett D.S."/>
            <person name="Martin F."/>
            <person name="Nordberg H.P."/>
            <person name="Cantor M.N."/>
            <person name="Hua S.X."/>
        </authorList>
    </citation>
    <scope>NUCLEOTIDE SEQUENCE [LARGE SCALE GENOMIC DNA]</scope>
    <source>
        <strain evidence="3">h7</strain>
    </source>
</reference>
<dbReference type="HOGENOM" id="CLU_1224906_0_0_1"/>
<dbReference type="AlphaFoldDB" id="A0A0C3BEJ0"/>
<name>A0A0C3BEJ0_HEBCY</name>
<dbReference type="STRING" id="686832.A0A0C3BEJ0"/>
<proteinExistence type="predicted"/>
<dbReference type="OrthoDB" id="3197626at2759"/>
<dbReference type="Proteomes" id="UP000053424">
    <property type="component" value="Unassembled WGS sequence"/>
</dbReference>
<dbReference type="EMBL" id="KN831828">
    <property type="protein sequence ID" value="KIM35185.1"/>
    <property type="molecule type" value="Genomic_DNA"/>
</dbReference>
<evidence type="ECO:0000313" key="3">
    <source>
        <dbReference type="Proteomes" id="UP000053424"/>
    </source>
</evidence>
<evidence type="ECO:0000256" key="1">
    <source>
        <dbReference type="SAM" id="Phobius"/>
    </source>
</evidence>
<feature type="transmembrane region" description="Helical" evidence="1">
    <location>
        <begin position="118"/>
        <end position="142"/>
    </location>
</feature>
<reference evidence="3" key="2">
    <citation type="submission" date="2015-01" db="EMBL/GenBank/DDBJ databases">
        <title>Evolutionary Origins and Diversification of the Mycorrhizal Mutualists.</title>
        <authorList>
            <consortium name="DOE Joint Genome Institute"/>
            <consortium name="Mycorrhizal Genomics Consortium"/>
            <person name="Kohler A."/>
            <person name="Kuo A."/>
            <person name="Nagy L.G."/>
            <person name="Floudas D."/>
            <person name="Copeland A."/>
            <person name="Barry K.W."/>
            <person name="Cichocki N."/>
            <person name="Veneault-Fourrey C."/>
            <person name="LaButti K."/>
            <person name="Lindquist E.A."/>
            <person name="Lipzen A."/>
            <person name="Lundell T."/>
            <person name="Morin E."/>
            <person name="Murat C."/>
            <person name="Riley R."/>
            <person name="Ohm R."/>
            <person name="Sun H."/>
            <person name="Tunlid A."/>
            <person name="Henrissat B."/>
            <person name="Grigoriev I.V."/>
            <person name="Hibbett D.S."/>
            <person name="Martin F."/>
        </authorList>
    </citation>
    <scope>NUCLEOTIDE SEQUENCE [LARGE SCALE GENOMIC DNA]</scope>
    <source>
        <strain evidence="3">h7</strain>
    </source>
</reference>
<sequence>MRFYLWKEEVPLAHDILFFEPIFPALIAHWNYYFIRQNWRAQLSSIIHFLSTNRKRSHWFGEHQFVDPNHGNPQNRYIIGGLVLIILGHWSIILQGVQVTTILVPGVGCQIMQSHSKILPAILIYSMCFDFIVLSLNTYKLIGIKSSPSRDLMGRGRLTHMIFTDGLIFFIFAFLSNFVATVFLVLNLNQVMGVIFNVPAAVSSTIVACRAVRRLTNFTYNGPEII</sequence>
<keyword evidence="1" id="KW-1133">Transmembrane helix</keyword>
<accession>A0A0C3BEJ0</accession>
<feature type="transmembrane region" description="Helical" evidence="1">
    <location>
        <begin position="16"/>
        <end position="35"/>
    </location>
</feature>
<protein>
    <submittedName>
        <fullName evidence="2">Uncharacterized protein</fullName>
    </submittedName>
</protein>
<organism evidence="2 3">
    <name type="scientific">Hebeloma cylindrosporum</name>
    <dbReference type="NCBI Taxonomy" id="76867"/>
    <lineage>
        <taxon>Eukaryota</taxon>
        <taxon>Fungi</taxon>
        <taxon>Dikarya</taxon>
        <taxon>Basidiomycota</taxon>
        <taxon>Agaricomycotina</taxon>
        <taxon>Agaricomycetes</taxon>
        <taxon>Agaricomycetidae</taxon>
        <taxon>Agaricales</taxon>
        <taxon>Agaricineae</taxon>
        <taxon>Hymenogastraceae</taxon>
        <taxon>Hebeloma</taxon>
    </lineage>
</organism>
<feature type="transmembrane region" description="Helical" evidence="1">
    <location>
        <begin position="191"/>
        <end position="212"/>
    </location>
</feature>
<keyword evidence="1" id="KW-0812">Transmembrane</keyword>
<gene>
    <name evidence="2" type="ORF">M413DRAFT_369066</name>
</gene>